<feature type="region of interest" description="Disordered" evidence="1">
    <location>
        <begin position="124"/>
        <end position="153"/>
    </location>
</feature>
<organism evidence="2">
    <name type="scientific">viral metagenome</name>
    <dbReference type="NCBI Taxonomy" id="1070528"/>
    <lineage>
        <taxon>unclassified sequences</taxon>
        <taxon>metagenomes</taxon>
        <taxon>organismal metagenomes</taxon>
    </lineage>
</organism>
<evidence type="ECO:0000313" key="2">
    <source>
        <dbReference type="EMBL" id="QHS95624.1"/>
    </source>
</evidence>
<reference evidence="2" key="1">
    <citation type="journal article" date="2020" name="Nature">
        <title>Giant virus diversity and host interactions through global metagenomics.</title>
        <authorList>
            <person name="Schulz F."/>
            <person name="Roux S."/>
            <person name="Paez-Espino D."/>
            <person name="Jungbluth S."/>
            <person name="Walsh D.A."/>
            <person name="Denef V.J."/>
            <person name="McMahon K.D."/>
            <person name="Konstantinidis K.T."/>
            <person name="Eloe-Fadrosh E.A."/>
            <person name="Kyrpides N.C."/>
            <person name="Woyke T."/>
        </authorList>
    </citation>
    <scope>NUCLEOTIDE SEQUENCE</scope>
    <source>
        <strain evidence="2">GVMAG-M-3300018868-6</strain>
    </source>
</reference>
<evidence type="ECO:0000256" key="1">
    <source>
        <dbReference type="SAM" id="MobiDB-lite"/>
    </source>
</evidence>
<dbReference type="GO" id="GO:0031419">
    <property type="term" value="F:cobalamin binding"/>
    <property type="evidence" value="ECO:0007669"/>
    <property type="project" value="InterPro"/>
</dbReference>
<dbReference type="AlphaFoldDB" id="A0A6C0BVN0"/>
<name>A0A6C0BVN0_9ZZZZ</name>
<dbReference type="EMBL" id="MN739254">
    <property type="protein sequence ID" value="QHS95624.1"/>
    <property type="molecule type" value="Genomic_DNA"/>
</dbReference>
<dbReference type="GO" id="GO:0003824">
    <property type="term" value="F:catalytic activity"/>
    <property type="evidence" value="ECO:0007669"/>
    <property type="project" value="InterPro"/>
</dbReference>
<feature type="compositionally biased region" description="Basic residues" evidence="1">
    <location>
        <begin position="126"/>
        <end position="153"/>
    </location>
</feature>
<sequence length="153" mass="17281">MNPQETAVQVIRNLKTKRSVLSSDIANKQQIINKIDEILSNIKEVVMERMRLKKKMNPMSGGTKLDELTKKLVESVKEYLKEIEKLEGTKTATDLPLAEILTESASADLSAVIDELGKEIISMTGGKKRKTKKTKKINKKSKKTKKINKKSRK</sequence>
<dbReference type="SUPFAM" id="SSF51703">
    <property type="entry name" value="Cobalamin (vitamin B12)-dependent enzymes"/>
    <property type="match status" value="1"/>
</dbReference>
<accession>A0A6C0BVN0</accession>
<dbReference type="InterPro" id="IPR016176">
    <property type="entry name" value="Cbl-dep_enz_cat"/>
</dbReference>
<proteinExistence type="predicted"/>
<protein>
    <submittedName>
        <fullName evidence="2">Uncharacterized protein</fullName>
    </submittedName>
</protein>